<evidence type="ECO:0000256" key="1">
    <source>
        <dbReference type="SAM" id="Phobius"/>
    </source>
</evidence>
<dbReference type="AlphaFoldDB" id="A0AAW5QVU9"/>
<name>A0AAW5QVU9_9HYPH</name>
<accession>A0AAW5QVU9</accession>
<dbReference type="Proteomes" id="UP001320898">
    <property type="component" value="Unassembled WGS sequence"/>
</dbReference>
<reference evidence="2 3" key="1">
    <citation type="submission" date="2022-04" db="EMBL/GenBank/DDBJ databases">
        <authorList>
            <person name="Ye Y.-Q."/>
            <person name="Du Z.-J."/>
        </authorList>
    </citation>
    <scope>NUCLEOTIDE SEQUENCE [LARGE SCALE GENOMIC DNA]</scope>
    <source>
        <strain evidence="2 3">A6E488</strain>
    </source>
</reference>
<feature type="transmembrane region" description="Helical" evidence="1">
    <location>
        <begin position="20"/>
        <end position="40"/>
    </location>
</feature>
<keyword evidence="1" id="KW-1133">Transmembrane helix</keyword>
<feature type="transmembrane region" description="Helical" evidence="1">
    <location>
        <begin position="131"/>
        <end position="148"/>
    </location>
</feature>
<feature type="transmembrane region" description="Helical" evidence="1">
    <location>
        <begin position="94"/>
        <end position="111"/>
    </location>
</feature>
<evidence type="ECO:0000313" key="2">
    <source>
        <dbReference type="EMBL" id="MCT8971302.1"/>
    </source>
</evidence>
<comment type="caution">
    <text evidence="2">The sequence shown here is derived from an EMBL/GenBank/DDBJ whole genome shotgun (WGS) entry which is preliminary data.</text>
</comment>
<sequence>MQATGEPRKRPRIWLNSLQILLLSLAFLFIELIVVGFAFGERPEGTKIIGFIIAMGMFTVLAAIFLGLPSFLIAFPFAGLAILLFRAFGYRPEVVAVIATPVALAFGLWFAVSSLDNSLRSLGGDMQMERWHYALCFVTTVLVSVWIWQPHKAVRT</sequence>
<proteinExistence type="predicted"/>
<feature type="transmembrane region" description="Helical" evidence="1">
    <location>
        <begin position="52"/>
        <end position="85"/>
    </location>
</feature>
<keyword evidence="3" id="KW-1185">Reference proteome</keyword>
<dbReference type="EMBL" id="JALIDZ010000002">
    <property type="protein sequence ID" value="MCT8971302.1"/>
    <property type="molecule type" value="Genomic_DNA"/>
</dbReference>
<keyword evidence="1" id="KW-0812">Transmembrane</keyword>
<keyword evidence="1" id="KW-0472">Membrane</keyword>
<dbReference type="RefSeq" id="WP_261614867.1">
    <property type="nucleotide sequence ID" value="NZ_JALIDZ010000002.1"/>
</dbReference>
<evidence type="ECO:0000313" key="3">
    <source>
        <dbReference type="Proteomes" id="UP001320898"/>
    </source>
</evidence>
<protein>
    <submittedName>
        <fullName evidence="2">Uncharacterized protein</fullName>
    </submittedName>
</protein>
<gene>
    <name evidence="2" type="ORF">MUB46_05450</name>
</gene>
<organism evidence="2 3">
    <name type="scientific">Microbaculum marinisediminis</name>
    <dbReference type="NCBI Taxonomy" id="2931392"/>
    <lineage>
        <taxon>Bacteria</taxon>
        <taxon>Pseudomonadati</taxon>
        <taxon>Pseudomonadota</taxon>
        <taxon>Alphaproteobacteria</taxon>
        <taxon>Hyphomicrobiales</taxon>
        <taxon>Tepidamorphaceae</taxon>
        <taxon>Microbaculum</taxon>
    </lineage>
</organism>